<evidence type="ECO:0000256" key="1">
    <source>
        <dbReference type="SAM" id="Phobius"/>
    </source>
</evidence>
<name>A0A7C9FBG4_9BACT</name>
<gene>
    <name evidence="2" type="ORF">GBK04_26070</name>
</gene>
<organism evidence="2 3">
    <name type="scientific">Salmonirosea aquatica</name>
    <dbReference type="NCBI Taxonomy" id="2654236"/>
    <lineage>
        <taxon>Bacteria</taxon>
        <taxon>Pseudomonadati</taxon>
        <taxon>Bacteroidota</taxon>
        <taxon>Cytophagia</taxon>
        <taxon>Cytophagales</taxon>
        <taxon>Spirosomataceae</taxon>
        <taxon>Salmonirosea</taxon>
    </lineage>
</organism>
<dbReference type="RefSeq" id="WP_152764848.1">
    <property type="nucleotide sequence ID" value="NZ_WHLY01000002.1"/>
</dbReference>
<dbReference type="SUPFAM" id="SSF81343">
    <property type="entry name" value="Fumarate reductase respiratory complex transmembrane subunits"/>
    <property type="match status" value="1"/>
</dbReference>
<keyword evidence="1" id="KW-0812">Transmembrane</keyword>
<sequence>MDIPHDKRAVIRSLHYISGITLSVFIAFHLLNHLFALNGPEQHIQIMEKFRLVYRHPVVETLLLLVVFFQIGTGIRLVYKRDAKIPAEKIQEYSGLYLSFFLLAHVGAVLSGRYVESQDTNFYYAAAGLNYQPATLIFIPYYFLAVASISLHVAAIHYLKTRSTKMAVAIAIIGVITSFVIIFGFTDYFRWRDMPLQYEEFIRKLV</sequence>
<feature type="transmembrane region" description="Helical" evidence="1">
    <location>
        <begin position="57"/>
        <end position="75"/>
    </location>
</feature>
<reference evidence="2 3" key="1">
    <citation type="submission" date="2019-10" db="EMBL/GenBank/DDBJ databases">
        <title>Draft Genome Sequence of Cytophagaceae sp. SJW1-29.</title>
        <authorList>
            <person name="Choi A."/>
        </authorList>
    </citation>
    <scope>NUCLEOTIDE SEQUENCE [LARGE SCALE GENOMIC DNA]</scope>
    <source>
        <strain evidence="2 3">SJW1-29</strain>
    </source>
</reference>
<feature type="transmembrane region" description="Helical" evidence="1">
    <location>
        <begin position="96"/>
        <end position="115"/>
    </location>
</feature>
<feature type="transmembrane region" description="Helical" evidence="1">
    <location>
        <begin position="166"/>
        <end position="186"/>
    </location>
</feature>
<proteinExistence type="predicted"/>
<dbReference type="EMBL" id="WHLY01000002">
    <property type="protein sequence ID" value="MPR36704.1"/>
    <property type="molecule type" value="Genomic_DNA"/>
</dbReference>
<evidence type="ECO:0000313" key="3">
    <source>
        <dbReference type="Proteomes" id="UP000479293"/>
    </source>
</evidence>
<dbReference type="GO" id="GO:0016020">
    <property type="term" value="C:membrane"/>
    <property type="evidence" value="ECO:0007669"/>
    <property type="project" value="InterPro"/>
</dbReference>
<dbReference type="AlphaFoldDB" id="A0A7C9FBG4"/>
<keyword evidence="1" id="KW-0472">Membrane</keyword>
<keyword evidence="3" id="KW-1185">Reference proteome</keyword>
<dbReference type="InterPro" id="IPR034804">
    <property type="entry name" value="SQR/QFR_C/D"/>
</dbReference>
<accession>A0A7C9FBG4</accession>
<feature type="transmembrane region" description="Helical" evidence="1">
    <location>
        <begin position="135"/>
        <end position="159"/>
    </location>
</feature>
<evidence type="ECO:0008006" key="4">
    <source>
        <dbReference type="Google" id="ProtNLM"/>
    </source>
</evidence>
<comment type="caution">
    <text evidence="2">The sequence shown here is derived from an EMBL/GenBank/DDBJ whole genome shotgun (WGS) entry which is preliminary data.</text>
</comment>
<dbReference type="Proteomes" id="UP000479293">
    <property type="component" value="Unassembled WGS sequence"/>
</dbReference>
<evidence type="ECO:0000313" key="2">
    <source>
        <dbReference type="EMBL" id="MPR36704.1"/>
    </source>
</evidence>
<feature type="transmembrane region" description="Helical" evidence="1">
    <location>
        <begin position="16"/>
        <end position="37"/>
    </location>
</feature>
<protein>
    <recommendedName>
        <fullName evidence="4">Succinate dehydrogenase</fullName>
    </recommendedName>
</protein>
<keyword evidence="1" id="KW-1133">Transmembrane helix</keyword>